<keyword evidence="2 10" id="KW-0547">Nucleotide-binding</keyword>
<comment type="function">
    <text evidence="10">The heterodimer acts as both an ATP-dependent DNA helicase and an ATP-dependent, dual-direction single-stranded exonuclease. Recognizes the chi site generating a DNA molecule suitable for the initiation of homologous recombination. This subunit has 5' -&gt; 3' nuclease activity but not helicase activity.</text>
</comment>
<reference evidence="14 16" key="2">
    <citation type="submission" date="2018-06" db="EMBL/GenBank/DDBJ databases">
        <title>Mutators as drivers of adaptation in pathogenic bacteria and a risk factor for host jumps and vaccine escape.</title>
        <authorList>
            <person name="Barnes A.C."/>
            <person name="Silayeva O."/>
        </authorList>
    </citation>
    <scope>NUCLEOTIDE SEQUENCE [LARGE SCALE GENOMIC DNA]</scope>
    <source>
        <strain evidence="14 16">QMA0445</strain>
    </source>
</reference>
<keyword evidence="4 10" id="KW-0378">Hydrolase</keyword>
<evidence type="ECO:0000313" key="13">
    <source>
        <dbReference type="EMBL" id="AHY15967.1"/>
    </source>
</evidence>
<dbReference type="SUPFAM" id="SSF52540">
    <property type="entry name" value="P-loop containing nucleoside triphosphate hydrolases"/>
    <property type="match status" value="1"/>
</dbReference>
<name>A0A3L8GIA6_STRIN</name>
<dbReference type="Gene3D" id="3.90.320.10">
    <property type="match status" value="1"/>
</dbReference>
<keyword evidence="5 10" id="KW-0347">Helicase</keyword>
<dbReference type="GO" id="GO:0004386">
    <property type="term" value="F:helicase activity"/>
    <property type="evidence" value="ECO:0007669"/>
    <property type="project" value="UniProtKB-KW"/>
</dbReference>
<dbReference type="AlphaFoldDB" id="A0A3L8GIA6"/>
<keyword evidence="9 10" id="KW-0234">DNA repair</keyword>
<proteinExistence type="inferred from homology"/>
<sequence>MRLLYTDISQSLTEILVNQAASFAKSGYRVFYIAPNSLSFEKERAVLEHLEEEASFAITVTRFTQMARYFTINSKRSGKTLTDNALTMFFYRALLLIAPKDLSIYGPLKRDLTFIKQLVDLYKELKTSNISILDLHLDNEERKNDLIAIFAMVSDLIRQDQFEDQTPLAYFAQAICSRELEKELSKTVVVIDGFTRFTAEEDYLVSLLNDKCHQVVIGTYISQKAFQKSFVKGNVYQASIEFMGQLSKDYHCKAEFMSSSMVYPETFSKLSRLFEAKNDFSELDIVLEEDDKSAIAIWQNPNQKEEIEHVAKAIRQKLYEGYRYKDILVLLGDVEAYQLQIGPIFDKYDIPYYFGKSESMSHHPLVHFMESLERSKRYNWRREDIINLLKSGLFGHFENTSIDQFEYYLDYADINGFTKFSRPFSINPKGKQDLPIFHLESLNHLRKQLFDPLATLFKSQQQLGKSLMKKLVFFFETIDLTGNFQQLSEEESENDREKNDEVWKVFISILEEFQLIFAEEKLSLDDALSLLKVAMQAAEYRAVPATLDVVTVTSYDLVQAHSNAFVYALGLTQTHFPKHSKNSSLISDDERLMTNDRQDQFHRLEIASYENGKKNHYTALSLFNAATKELVLSQPSLINEMSDHSSPYLLDLIHFGVPLIEKGKNQFSNRETDIGHYKSLLSQLIDINRQALDQEFSPEDNNFWTVMLRYLKKRLKENKISFQEQKNHLQTKKLAPEVLARRFPEDKPLSLSSSALSVFYNNQYKYYLQYVLGLEEKGSIHPDARQHGTYLHKVFEVIMSDHSAASFDAKVQKAIEEVNQETSFKTFYQQDAQGEFSLRQLEAIVKSTARILDLSQSIKVLKQEDHFKIALGKELLINGTIDRIDQLPDASVGIVDYKSSAQAFEIDQFYNGLSPQLVTYLTALKDNNPDGKLFGAMYLHMQDPKFDLKKYKQLDEKVLTDFYSEMTYKGIFLETEKEYLSNGLYKTSKNLYSEQEIDLLIQFNKHLYYKALEQIKSGHFLINPYSKDGRSVQGDQLKAITGFESDLDLGQARLLVKGSSNEKRQEFLSLMEKEVRSK</sequence>
<dbReference type="GO" id="GO:0016817">
    <property type="term" value="F:hydrolase activity, acting on acid anhydrides"/>
    <property type="evidence" value="ECO:0007669"/>
    <property type="project" value="InterPro"/>
</dbReference>
<keyword evidence="1 10" id="KW-0540">Nuclease</keyword>
<dbReference type="InterPro" id="IPR014141">
    <property type="entry name" value="DNA_helicase_suRexB"/>
</dbReference>
<keyword evidence="8 10" id="KW-0238">DNA-binding</keyword>
<dbReference type="KEGG" id="siq:DQ08_05770"/>
<dbReference type="OrthoDB" id="9758506at2"/>
<dbReference type="RefSeq" id="WP_003099981.1">
    <property type="nucleotide sequence ID" value="NZ_CP010783.1"/>
</dbReference>
<dbReference type="GeneID" id="35765072"/>
<dbReference type="SUPFAM" id="SSF52980">
    <property type="entry name" value="Restriction endonuclease-like"/>
    <property type="match status" value="1"/>
</dbReference>
<evidence type="ECO:0000313" key="15">
    <source>
        <dbReference type="Proteomes" id="UP000025245"/>
    </source>
</evidence>
<comment type="caution">
    <text evidence="10">Lacks conserved residue(s) required for the propagation of feature annotation.</text>
</comment>
<dbReference type="NCBIfam" id="TIGR02774">
    <property type="entry name" value="rexB_recomb"/>
    <property type="match status" value="1"/>
</dbReference>
<dbReference type="InterPro" id="IPR038726">
    <property type="entry name" value="PDDEXK_AddAB-type"/>
</dbReference>
<dbReference type="STRING" id="1346.BMF34_05830"/>
<dbReference type="InterPro" id="IPR011335">
    <property type="entry name" value="Restrct_endonuc-II-like"/>
</dbReference>
<dbReference type="GO" id="GO:0000724">
    <property type="term" value="P:double-strand break repair via homologous recombination"/>
    <property type="evidence" value="ECO:0007669"/>
    <property type="project" value="UniProtKB-UniRule"/>
</dbReference>
<comment type="miscellaneous">
    <text evidence="10">Despite having helicase-like domains, this subunit does not have helicase activity.</text>
</comment>
<dbReference type="Gene3D" id="3.40.50.300">
    <property type="entry name" value="P-loop containing nucleotide triphosphate hydrolases"/>
    <property type="match status" value="3"/>
</dbReference>
<evidence type="ECO:0000256" key="8">
    <source>
        <dbReference type="ARBA" id="ARBA00023125"/>
    </source>
</evidence>
<dbReference type="HAMAP" id="MF_01453">
    <property type="entry name" value="AddB_type2"/>
    <property type="match status" value="1"/>
</dbReference>
<dbReference type="InterPro" id="IPR049035">
    <property type="entry name" value="ADDB_N"/>
</dbReference>
<evidence type="ECO:0000313" key="16">
    <source>
        <dbReference type="Proteomes" id="UP000269148"/>
    </source>
</evidence>
<dbReference type="GO" id="GO:0003690">
    <property type="term" value="F:double-stranded DNA binding"/>
    <property type="evidence" value="ECO:0007669"/>
    <property type="project" value="UniProtKB-UniRule"/>
</dbReference>
<feature type="domain" description="PD-(D/E)XK endonuclease-like" evidence="11">
    <location>
        <begin position="750"/>
        <end position="1026"/>
    </location>
</feature>
<evidence type="ECO:0000256" key="3">
    <source>
        <dbReference type="ARBA" id="ARBA00022763"/>
    </source>
</evidence>
<accession>A0A3L8GIA6</accession>
<dbReference type="GO" id="GO:0005524">
    <property type="term" value="F:ATP binding"/>
    <property type="evidence" value="ECO:0007669"/>
    <property type="project" value="UniProtKB-UniRule"/>
</dbReference>
<evidence type="ECO:0000256" key="2">
    <source>
        <dbReference type="ARBA" id="ARBA00022741"/>
    </source>
</evidence>
<evidence type="ECO:0000313" key="14">
    <source>
        <dbReference type="EMBL" id="RLU56711.1"/>
    </source>
</evidence>
<evidence type="ECO:0000256" key="5">
    <source>
        <dbReference type="ARBA" id="ARBA00022806"/>
    </source>
</evidence>
<dbReference type="Pfam" id="PF12705">
    <property type="entry name" value="PDDEXK_1"/>
    <property type="match status" value="1"/>
</dbReference>
<dbReference type="EMBL" id="QLQD01000054">
    <property type="protein sequence ID" value="RLU56711.1"/>
    <property type="molecule type" value="Genomic_DNA"/>
</dbReference>
<comment type="cofactor">
    <cofactor evidence="10">
        <name>Mg(2+)</name>
        <dbReference type="ChEBI" id="CHEBI:18420"/>
    </cofactor>
</comment>
<dbReference type="Proteomes" id="UP000025245">
    <property type="component" value="Chromosome"/>
</dbReference>
<comment type="subunit">
    <text evidence="10">Heterodimer of AddA and RexB.</text>
</comment>
<keyword evidence="3 10" id="KW-0227">DNA damage</keyword>
<dbReference type="Proteomes" id="UP000269148">
    <property type="component" value="Unassembled WGS sequence"/>
</dbReference>
<dbReference type="SMR" id="A0A3L8GIA6"/>
<dbReference type="PANTHER" id="PTHR30591">
    <property type="entry name" value="RECBCD ENZYME SUBUNIT RECC"/>
    <property type="match status" value="1"/>
</dbReference>
<keyword evidence="7 10" id="KW-0067">ATP-binding</keyword>
<evidence type="ECO:0000256" key="4">
    <source>
        <dbReference type="ARBA" id="ARBA00022801"/>
    </source>
</evidence>
<gene>
    <name evidence="10 14" type="primary">rexB</name>
    <name evidence="14" type="ORF">DIY07_06035</name>
    <name evidence="13" type="ORF">DQ08_05770</name>
</gene>
<keyword evidence="15" id="KW-1185">Reference proteome</keyword>
<evidence type="ECO:0000259" key="12">
    <source>
        <dbReference type="Pfam" id="PF21445"/>
    </source>
</evidence>
<evidence type="ECO:0000256" key="1">
    <source>
        <dbReference type="ARBA" id="ARBA00022722"/>
    </source>
</evidence>
<comment type="similarity">
    <text evidence="10">Belongs to the helicase family. AddB/RexB type 2 subfamily.</text>
</comment>
<dbReference type="Pfam" id="PF21445">
    <property type="entry name" value="ADDB_N"/>
    <property type="match status" value="1"/>
</dbReference>
<feature type="domain" description="ATP-dependent helicase/deoxyribonuclease subunit B N-terminal" evidence="12">
    <location>
        <begin position="24"/>
        <end position="248"/>
    </location>
</feature>
<protein>
    <recommendedName>
        <fullName evidence="10">ATP-dependent helicase/deoxyribonuclease subunit B</fullName>
        <ecNumber evidence="10">3.1.-.-</ecNumber>
    </recommendedName>
    <alternativeName>
        <fullName evidence="10">ATP-dependent helicase/nuclease subunit RexB</fullName>
    </alternativeName>
</protein>
<evidence type="ECO:0000256" key="6">
    <source>
        <dbReference type="ARBA" id="ARBA00022839"/>
    </source>
</evidence>
<evidence type="ECO:0000256" key="9">
    <source>
        <dbReference type="ARBA" id="ARBA00023204"/>
    </source>
</evidence>
<dbReference type="InterPro" id="IPR011604">
    <property type="entry name" value="PDDEXK-like_dom_sf"/>
</dbReference>
<dbReference type="PANTHER" id="PTHR30591:SF1">
    <property type="entry name" value="RECBCD ENZYME SUBUNIT RECC"/>
    <property type="match status" value="1"/>
</dbReference>
<dbReference type="GO" id="GO:0008409">
    <property type="term" value="F:5'-3' exonuclease activity"/>
    <property type="evidence" value="ECO:0007669"/>
    <property type="project" value="UniProtKB-UniRule"/>
</dbReference>
<reference evidence="13 15" key="1">
    <citation type="journal article" date="2014" name="Genome Announc.">
        <title>Complete Genome Sequence of a Virulent Strain, Streptococcus iniae ISET0901, Isolated from Diseased Tilapia.</title>
        <authorList>
            <person name="Pridgeon J.W."/>
            <person name="Zhang D."/>
            <person name="Zhang L."/>
        </authorList>
    </citation>
    <scope>NUCLEOTIDE SEQUENCE [LARGE SCALE GENOMIC DNA]</scope>
    <source>
        <strain evidence="13 15">ISET0901</strain>
    </source>
</reference>
<dbReference type="InterPro" id="IPR027417">
    <property type="entry name" value="P-loop_NTPase"/>
</dbReference>
<dbReference type="KEGG" id="siz:SI82_05920"/>
<dbReference type="KEGG" id="sio:DW64_05765"/>
<evidence type="ECO:0000256" key="10">
    <source>
        <dbReference type="HAMAP-Rule" id="MF_01453"/>
    </source>
</evidence>
<dbReference type="EMBL" id="CP007586">
    <property type="protein sequence ID" value="AHY15967.1"/>
    <property type="molecule type" value="Genomic_DNA"/>
</dbReference>
<keyword evidence="6 10" id="KW-0269">Exonuclease</keyword>
<organism evidence="14 16">
    <name type="scientific">Streptococcus iniae</name>
    <name type="common">Streptococcus shiloi</name>
    <dbReference type="NCBI Taxonomy" id="1346"/>
    <lineage>
        <taxon>Bacteria</taxon>
        <taxon>Bacillati</taxon>
        <taxon>Bacillota</taxon>
        <taxon>Bacilli</taxon>
        <taxon>Lactobacillales</taxon>
        <taxon>Streptococcaceae</taxon>
        <taxon>Streptococcus</taxon>
    </lineage>
</organism>
<evidence type="ECO:0000256" key="7">
    <source>
        <dbReference type="ARBA" id="ARBA00022840"/>
    </source>
</evidence>
<dbReference type="EC" id="3.1.-.-" evidence="10"/>
<evidence type="ECO:0000259" key="11">
    <source>
        <dbReference type="Pfam" id="PF12705"/>
    </source>
</evidence>